<dbReference type="InterPro" id="IPR000639">
    <property type="entry name" value="Epox_hydrolase-like"/>
</dbReference>
<dbReference type="PANTHER" id="PTHR43329">
    <property type="entry name" value="EPOXIDE HYDROLASE"/>
    <property type="match status" value="1"/>
</dbReference>
<sequence length="384" mass="42884">MGMHPEYPFYHSFRIKPDALALPSNEEQSIMRLSFPSLTTTTTLALILTVSGAQGDILDPSNYKNTTVSRGINYSYYFSPPTNNQRSLVFLHGWPGLSYDWRFQVDFFKDAGYGIIVPDMLGYGGTDKPTDPEIYKSSLISRDIVDILDTESVRQDAVVIGHDWGAKIAGRLASYFPDRFSAFGFLAVGDMPPAFFATPYDQLNILTKAVFGYELFGYWELFSRPGAQELLGNHLESLLDLLHTADPADWVTNFAPLGALEAYVKEDRKPASTVWTPEEAEIYLKAYSLPDALEASLSWYKVVVSDIEAKDNQGIPPENLIVTKPVFFGAALADFVAVAPIMLQSTLNSTTNSTVRYYDAGHWAHWVVKDEVNRDLLAWVEGLE</sequence>
<dbReference type="InterPro" id="IPR000073">
    <property type="entry name" value="AB_hydrolase_1"/>
</dbReference>
<feature type="domain" description="AB hydrolase-1" evidence="3">
    <location>
        <begin position="88"/>
        <end position="366"/>
    </location>
</feature>
<dbReference type="SUPFAM" id="SSF53474">
    <property type="entry name" value="alpha/beta-Hydrolases"/>
    <property type="match status" value="1"/>
</dbReference>
<organism evidence="4 5">
    <name type="scientific">Marasmius crinis-equi</name>
    <dbReference type="NCBI Taxonomy" id="585013"/>
    <lineage>
        <taxon>Eukaryota</taxon>
        <taxon>Fungi</taxon>
        <taxon>Dikarya</taxon>
        <taxon>Basidiomycota</taxon>
        <taxon>Agaricomycotina</taxon>
        <taxon>Agaricomycetes</taxon>
        <taxon>Agaricomycetidae</taxon>
        <taxon>Agaricales</taxon>
        <taxon>Marasmiineae</taxon>
        <taxon>Marasmiaceae</taxon>
        <taxon>Marasmius</taxon>
    </lineage>
</organism>
<dbReference type="Pfam" id="PF00561">
    <property type="entry name" value="Abhydrolase_1"/>
    <property type="match status" value="1"/>
</dbReference>
<dbReference type="EMBL" id="JBAHYK010000913">
    <property type="protein sequence ID" value="KAL0570554.1"/>
    <property type="molecule type" value="Genomic_DNA"/>
</dbReference>
<protein>
    <recommendedName>
        <fullName evidence="3">AB hydrolase-1 domain-containing protein</fullName>
    </recommendedName>
</protein>
<keyword evidence="5" id="KW-1185">Reference proteome</keyword>
<evidence type="ECO:0000259" key="3">
    <source>
        <dbReference type="Pfam" id="PF00561"/>
    </source>
</evidence>
<keyword evidence="1" id="KW-0378">Hydrolase</keyword>
<evidence type="ECO:0000256" key="1">
    <source>
        <dbReference type="ARBA" id="ARBA00022801"/>
    </source>
</evidence>
<accession>A0ABR3F5R1</accession>
<dbReference type="Proteomes" id="UP001465976">
    <property type="component" value="Unassembled WGS sequence"/>
</dbReference>
<evidence type="ECO:0000313" key="4">
    <source>
        <dbReference type="EMBL" id="KAL0570554.1"/>
    </source>
</evidence>
<name>A0ABR3F5R1_9AGAR</name>
<dbReference type="PRINTS" id="PR00412">
    <property type="entry name" value="EPOXHYDRLASE"/>
</dbReference>
<comment type="similarity">
    <text evidence="2">Belongs to the AB hydrolase superfamily. Epoxide hydrolase family.</text>
</comment>
<evidence type="ECO:0000256" key="2">
    <source>
        <dbReference type="ARBA" id="ARBA00038334"/>
    </source>
</evidence>
<dbReference type="InterPro" id="IPR029058">
    <property type="entry name" value="AB_hydrolase_fold"/>
</dbReference>
<reference evidence="4 5" key="1">
    <citation type="submission" date="2024-02" db="EMBL/GenBank/DDBJ databases">
        <title>A draft genome for the cacao thread blight pathogen Marasmius crinis-equi.</title>
        <authorList>
            <person name="Cohen S.P."/>
            <person name="Baruah I.K."/>
            <person name="Amoako-Attah I."/>
            <person name="Bukari Y."/>
            <person name="Meinhardt L.W."/>
            <person name="Bailey B.A."/>
        </authorList>
    </citation>
    <scope>NUCLEOTIDE SEQUENCE [LARGE SCALE GENOMIC DNA]</scope>
    <source>
        <strain evidence="4 5">GH-76</strain>
    </source>
</reference>
<gene>
    <name evidence="4" type="ORF">V5O48_011407</name>
</gene>
<comment type="caution">
    <text evidence="4">The sequence shown here is derived from an EMBL/GenBank/DDBJ whole genome shotgun (WGS) entry which is preliminary data.</text>
</comment>
<evidence type="ECO:0000313" key="5">
    <source>
        <dbReference type="Proteomes" id="UP001465976"/>
    </source>
</evidence>
<proteinExistence type="inferred from homology"/>
<dbReference type="Gene3D" id="3.40.50.1820">
    <property type="entry name" value="alpha/beta hydrolase"/>
    <property type="match status" value="1"/>
</dbReference>